<reference evidence="2" key="1">
    <citation type="submission" date="2019-10" db="EMBL/GenBank/DDBJ databases">
        <title>Metagenomic sequencing of thiosulfate-disproportionating enrichment culture.</title>
        <authorList>
            <person name="Umezawa K."/>
            <person name="Kojima H."/>
            <person name="Fukui M."/>
        </authorList>
    </citation>
    <scope>NUCLEOTIDE SEQUENCE</scope>
    <source>
        <strain evidence="2">45J</strain>
    </source>
</reference>
<dbReference type="InterPro" id="IPR010985">
    <property type="entry name" value="Ribbon_hlx_hlx"/>
</dbReference>
<dbReference type="GO" id="GO:0006355">
    <property type="term" value="P:regulation of DNA-templated transcription"/>
    <property type="evidence" value="ECO:0007669"/>
    <property type="project" value="InterPro"/>
</dbReference>
<sequence length="82" mass="9893">MPNQMLIRIEEKSKERLTKLARLEGKTTSQLIRELIDRYLEEHDMGPYVDNLWERIGKKMRAKGFRQSDIKKAIEESRRRHP</sequence>
<organism evidence="2">
    <name type="scientific">hot springs metagenome</name>
    <dbReference type="NCBI Taxonomy" id="433727"/>
    <lineage>
        <taxon>unclassified sequences</taxon>
        <taxon>metagenomes</taxon>
        <taxon>ecological metagenomes</taxon>
    </lineage>
</organism>
<dbReference type="AlphaFoldDB" id="A0A5J4L3G2"/>
<dbReference type="InterPro" id="IPR002145">
    <property type="entry name" value="CopG"/>
</dbReference>
<gene>
    <name evidence="2" type="ORF">A45J_2550</name>
</gene>
<accession>A0A5J4L3G2</accession>
<feature type="domain" description="Ribbon-helix-helix protein CopG" evidence="1">
    <location>
        <begin position="7"/>
        <end position="42"/>
    </location>
</feature>
<proteinExistence type="predicted"/>
<protein>
    <submittedName>
        <fullName evidence="2">CopG family transcriptional regulator</fullName>
    </submittedName>
</protein>
<dbReference type="Pfam" id="PF01402">
    <property type="entry name" value="RHH_1"/>
    <property type="match status" value="1"/>
</dbReference>
<evidence type="ECO:0000313" key="2">
    <source>
        <dbReference type="EMBL" id="GER94785.1"/>
    </source>
</evidence>
<dbReference type="EMBL" id="BLAB01000001">
    <property type="protein sequence ID" value="GER94785.1"/>
    <property type="molecule type" value="Genomic_DNA"/>
</dbReference>
<name>A0A5J4L3G2_9ZZZZ</name>
<dbReference type="SUPFAM" id="SSF47598">
    <property type="entry name" value="Ribbon-helix-helix"/>
    <property type="match status" value="1"/>
</dbReference>
<evidence type="ECO:0000259" key="1">
    <source>
        <dbReference type="Pfam" id="PF01402"/>
    </source>
</evidence>
<comment type="caution">
    <text evidence="2">The sequence shown here is derived from an EMBL/GenBank/DDBJ whole genome shotgun (WGS) entry which is preliminary data.</text>
</comment>